<feature type="compositionally biased region" description="Low complexity" evidence="1">
    <location>
        <begin position="53"/>
        <end position="62"/>
    </location>
</feature>
<dbReference type="Proteomes" id="UP000287166">
    <property type="component" value="Unassembled WGS sequence"/>
</dbReference>
<organism evidence="2 3">
    <name type="scientific">Sparassis crispa</name>
    <dbReference type="NCBI Taxonomy" id="139825"/>
    <lineage>
        <taxon>Eukaryota</taxon>
        <taxon>Fungi</taxon>
        <taxon>Dikarya</taxon>
        <taxon>Basidiomycota</taxon>
        <taxon>Agaricomycotina</taxon>
        <taxon>Agaricomycetes</taxon>
        <taxon>Polyporales</taxon>
        <taxon>Sparassidaceae</taxon>
        <taxon>Sparassis</taxon>
    </lineage>
</organism>
<keyword evidence="3" id="KW-1185">Reference proteome</keyword>
<reference evidence="2 3" key="1">
    <citation type="journal article" date="2018" name="Sci. Rep.">
        <title>Genome sequence of the cauliflower mushroom Sparassis crispa (Hanabiratake) and its association with beneficial usage.</title>
        <authorList>
            <person name="Kiyama R."/>
            <person name="Furutani Y."/>
            <person name="Kawaguchi K."/>
            <person name="Nakanishi T."/>
        </authorList>
    </citation>
    <scope>NUCLEOTIDE SEQUENCE [LARGE SCALE GENOMIC DNA]</scope>
</reference>
<feature type="region of interest" description="Disordered" evidence="1">
    <location>
        <begin position="1"/>
        <end position="20"/>
    </location>
</feature>
<dbReference type="InParanoid" id="A0A401G9Q9"/>
<name>A0A401G9Q9_9APHY</name>
<evidence type="ECO:0000256" key="1">
    <source>
        <dbReference type="SAM" id="MobiDB-lite"/>
    </source>
</evidence>
<accession>A0A401G9Q9</accession>
<dbReference type="GeneID" id="38775815"/>
<evidence type="ECO:0000313" key="2">
    <source>
        <dbReference type="EMBL" id="GBE78898.1"/>
    </source>
</evidence>
<proteinExistence type="predicted"/>
<dbReference type="RefSeq" id="XP_027609811.1">
    <property type="nucleotide sequence ID" value="XM_027754010.1"/>
</dbReference>
<gene>
    <name evidence="2" type="ORF">SCP_0200950</name>
</gene>
<dbReference type="EMBL" id="BFAD01000002">
    <property type="protein sequence ID" value="GBE78898.1"/>
    <property type="molecule type" value="Genomic_DNA"/>
</dbReference>
<sequence length="112" mass="12155">MRRHFRTHGPDAISPILPPFGSLVVGDHASPFPPFSSPPSTYSGRSDYRPHVYGSDMSYGSDSDCEDGSDQGALSDGDTRQDILEKTNVSFSRIKLGSYSSYSDSRAAPRGH</sequence>
<comment type="caution">
    <text evidence="2">The sequence shown here is derived from an EMBL/GenBank/DDBJ whole genome shotgun (WGS) entry which is preliminary data.</text>
</comment>
<protein>
    <submittedName>
        <fullName evidence="2">Uncharacterized protein</fullName>
    </submittedName>
</protein>
<dbReference type="AlphaFoldDB" id="A0A401G9Q9"/>
<evidence type="ECO:0000313" key="3">
    <source>
        <dbReference type="Proteomes" id="UP000287166"/>
    </source>
</evidence>
<feature type="region of interest" description="Disordered" evidence="1">
    <location>
        <begin position="28"/>
        <end position="81"/>
    </location>
</feature>